<feature type="compositionally biased region" description="Basic and acidic residues" evidence="17">
    <location>
        <begin position="535"/>
        <end position="547"/>
    </location>
</feature>
<dbReference type="GO" id="GO:0005730">
    <property type="term" value="C:nucleolus"/>
    <property type="evidence" value="ECO:0007669"/>
    <property type="project" value="UniProtKB-SubCell"/>
</dbReference>
<feature type="domain" description="SET" evidence="18">
    <location>
        <begin position="200"/>
        <end position="317"/>
    </location>
</feature>
<feature type="compositionally biased region" description="Basic and acidic residues" evidence="17">
    <location>
        <begin position="771"/>
        <end position="791"/>
    </location>
</feature>
<dbReference type="InterPro" id="IPR036020">
    <property type="entry name" value="WW_dom_sf"/>
</dbReference>
<dbReference type="SUPFAM" id="SSF51045">
    <property type="entry name" value="WW domain"/>
    <property type="match status" value="1"/>
</dbReference>
<keyword evidence="13" id="KW-0804">Transcription</keyword>
<dbReference type="Pfam" id="PF17907">
    <property type="entry name" value="AWS"/>
    <property type="match status" value="1"/>
</dbReference>
<dbReference type="GO" id="GO:0042256">
    <property type="term" value="P:cytosolic ribosome assembly"/>
    <property type="evidence" value="ECO:0007669"/>
    <property type="project" value="UniProtKB-UniRule"/>
</dbReference>
<keyword evidence="4" id="KW-0158">Chromosome</keyword>
<feature type="compositionally biased region" description="Polar residues" evidence="17">
    <location>
        <begin position="54"/>
        <end position="66"/>
    </location>
</feature>
<feature type="domain" description="AWS" evidence="20">
    <location>
        <begin position="145"/>
        <end position="198"/>
    </location>
</feature>
<keyword evidence="8 21" id="KW-0489">Methyltransferase</keyword>
<dbReference type="SMART" id="SM00508">
    <property type="entry name" value="PostSET"/>
    <property type="match status" value="1"/>
</dbReference>
<evidence type="ECO:0000313" key="21">
    <source>
        <dbReference type="EMBL" id="CRG88579.1"/>
    </source>
</evidence>
<dbReference type="FunFam" id="3.75.10.10:FF:000001">
    <property type="entry name" value="Eukaryotic translation initiation factor 6"/>
    <property type="match status" value="1"/>
</dbReference>
<dbReference type="NCBIfam" id="TIGR00323">
    <property type="entry name" value="eIF-6"/>
    <property type="match status" value="1"/>
</dbReference>
<dbReference type="InterPro" id="IPR044437">
    <property type="entry name" value="SETD2/Set2_SET"/>
</dbReference>
<dbReference type="GO" id="GO:0005737">
    <property type="term" value="C:cytoplasm"/>
    <property type="evidence" value="ECO:0007669"/>
    <property type="project" value="UniProtKB-SubCell"/>
</dbReference>
<accession>A0A0U1LZ27</accession>
<evidence type="ECO:0000256" key="10">
    <source>
        <dbReference type="ARBA" id="ARBA00022691"/>
    </source>
</evidence>
<dbReference type="GO" id="GO:0140955">
    <property type="term" value="F:histone H3K36 trimethyltransferase activity"/>
    <property type="evidence" value="ECO:0007669"/>
    <property type="project" value="UniProtKB-EC"/>
</dbReference>
<evidence type="ECO:0000256" key="8">
    <source>
        <dbReference type="ARBA" id="ARBA00022603"/>
    </source>
</evidence>
<dbReference type="InterPro" id="IPR038190">
    <property type="entry name" value="SRI_sf"/>
</dbReference>
<feature type="compositionally biased region" description="Acidic residues" evidence="17">
    <location>
        <begin position="867"/>
        <end position="878"/>
    </location>
</feature>
<dbReference type="PROSITE" id="PS51215">
    <property type="entry name" value="AWS"/>
    <property type="match status" value="1"/>
</dbReference>
<evidence type="ECO:0000313" key="22">
    <source>
        <dbReference type="Proteomes" id="UP000054383"/>
    </source>
</evidence>
<evidence type="ECO:0000259" key="18">
    <source>
        <dbReference type="PROSITE" id="PS50280"/>
    </source>
</evidence>
<feature type="compositionally biased region" description="Gly residues" evidence="17">
    <location>
        <begin position="571"/>
        <end position="580"/>
    </location>
</feature>
<name>A0A0U1LZ27_TALIS</name>
<comment type="subunit">
    <text evidence="16">Monomer. Associates with the 60S ribosomal subunit.</text>
</comment>
<evidence type="ECO:0000256" key="14">
    <source>
        <dbReference type="ARBA" id="ARBA00023242"/>
    </source>
</evidence>
<dbReference type="Proteomes" id="UP000054383">
    <property type="component" value="Unassembled WGS sequence"/>
</dbReference>
<evidence type="ECO:0000256" key="9">
    <source>
        <dbReference type="ARBA" id="ARBA00022679"/>
    </source>
</evidence>
<dbReference type="InterPro" id="IPR002769">
    <property type="entry name" value="eIF6"/>
</dbReference>
<dbReference type="SUPFAM" id="SSF55909">
    <property type="entry name" value="Pentein"/>
    <property type="match status" value="1"/>
</dbReference>
<feature type="compositionally biased region" description="Basic and acidic residues" evidence="17">
    <location>
        <begin position="1"/>
        <end position="13"/>
    </location>
</feature>
<evidence type="ECO:0000256" key="15">
    <source>
        <dbReference type="ARBA" id="ARBA00047545"/>
    </source>
</evidence>
<dbReference type="Gene3D" id="1.10.1740.100">
    <property type="entry name" value="Set2, Rpb1 interacting domain"/>
    <property type="match status" value="1"/>
</dbReference>
<feature type="region of interest" description="Disordered" evidence="17">
    <location>
        <begin position="762"/>
        <end position="878"/>
    </location>
</feature>
<dbReference type="Gene3D" id="2.20.70.10">
    <property type="match status" value="1"/>
</dbReference>
<dbReference type="PROSITE" id="PS51568">
    <property type="entry name" value="SAM_MT43_SET2_1"/>
    <property type="match status" value="1"/>
</dbReference>
<dbReference type="GO" id="GO:0042273">
    <property type="term" value="P:ribosomal large subunit biogenesis"/>
    <property type="evidence" value="ECO:0007669"/>
    <property type="project" value="UniProtKB-UniRule"/>
</dbReference>
<dbReference type="PROSITE" id="PS50280">
    <property type="entry name" value="SET"/>
    <property type="match status" value="1"/>
</dbReference>
<dbReference type="CDD" id="cd19172">
    <property type="entry name" value="SET_SETD2"/>
    <property type="match status" value="1"/>
</dbReference>
<dbReference type="SUPFAM" id="SSF82199">
    <property type="entry name" value="SET domain"/>
    <property type="match status" value="1"/>
</dbReference>
<evidence type="ECO:0000256" key="3">
    <source>
        <dbReference type="ARBA" id="ARBA00004286"/>
    </source>
</evidence>
<keyword evidence="7 16" id="KW-0396">Initiation factor</keyword>
<feature type="region of interest" description="Disordered" evidence="17">
    <location>
        <begin position="1"/>
        <end position="107"/>
    </location>
</feature>
<keyword evidence="14 16" id="KW-0539">Nucleus</keyword>
<comment type="function">
    <text evidence="16">Binds to the 60S ribosomal subunit and prevents its association with the 40S ribosomal subunit to form the 80S initiation complex in the cytoplasm. Is also involved in ribosome biogenesis. Associates with pre-60S subunits in the nucleus and is involved in its nuclear export.</text>
</comment>
<feature type="compositionally biased region" description="Basic and acidic residues" evidence="17">
    <location>
        <begin position="801"/>
        <end position="816"/>
    </location>
</feature>
<keyword evidence="22" id="KW-1185">Reference proteome</keyword>
<dbReference type="InterPro" id="IPR025788">
    <property type="entry name" value="Set2_fungi"/>
</dbReference>
<dbReference type="FunFam" id="1.10.1740.100:FF:000002">
    <property type="entry name" value="Histone-lysine N-methyltransferase"/>
    <property type="match status" value="1"/>
</dbReference>
<dbReference type="AlphaFoldDB" id="A0A0U1LZ27"/>
<dbReference type="Pfam" id="PF08711">
    <property type="entry name" value="Med26"/>
    <property type="match status" value="1"/>
</dbReference>
<sequence length="1164" mass="129206">MPPQDDVKAKPDSAADSGGGGDKIPDSGVPVITEEMEASALGSPMSVVKDEQPDQSSTPSVKSGSASVKPEPSDDGPVTSSVGGDITLKQEPGKPPKLARSASQKVVARPPQLYDHLPNSVNEACESFEVIGNCIYSSKYMGHTEHAMECDCAEEWDGKVNHACGEDSDCINRATRIECLNDCGCGRDCQNQRFQRKEYANVAVIKTAKKGYGLRAESEIRPHQFIYEYIGEVINEGNFRRRMIQYDKEGIKHFYFMSLNKGEFVDATKKGNLARFCNHSCNPNCYVDKWVVGEKLRMGIFAERLIQPGEELVFNYNVDRYGADPQPCYCGEPNCTGFIGGKTQTERATKLSNATIEALGIEDSEDWDMAVAKRPRKKKTEEPDEEYVESVQPKSLDETGVTKVMAALMQCAEKWIAVKLVGRIQRCEDERALNRVVKMHGYRILNSQLSLWKEDINVVLQILEVLSKLPALTRNKIIDSNIESTVRQLTTSEDDRVSKQSTTLLEVWSSLAVGYRIPRMKRDPSATTTQVVSQFERRETAPGDQRNRSKSRTRSRSRSIEPPRGPAAQTRGGGFAGGGRNAPHNRGPRFPRPPPLPQGWSERQDVDGRTMYFTANGHSQYERPTQPAADMPAAGSLKRKHFREMIDNIMESRSETPRDKTSTPGTPQPPKSESRKESWRSYSEEKQKKIYENTIHPHVKYVVDKFKKKLPKDDLKRYAKEVATKLVDSDFKHGRVEDITQVSEKQQQKIKKYCKEYFEKAVAKQRAHEKKKADRRQGDSKSKDTTPHDDTNNINNSNNNKENESDRDFEMDHDGGDSEQQQEPAAITKRKRDKTDDDDAEADKGNASPMKRPKSSTPLLDRQSPPSEDEEVEDERLDDELPHAGLAASSHQSIGTAQFLDVIILGLAGTELSTLSTMAVRAQFENSNEVGVFATLTNSYAIVAIGGSENFYSVFEAELQDVIPICHATIGGTRIVGRLTAGNRKGLLVPTSTTDQELQHLRNAIPESVKIQRIEERLSALGNVICCNDHVALIHPDLERETEEIIADVLGVEVFRQTVADNVLTGSYMALSNQGGIVHPKTSIRDQDELSSLLQVPLVAGSVNRGSPVVGAGMVVNDWLAVTGLDTTATELSVVESVFRLGEMGAKGLGMGNNNKESIVESFY</sequence>
<reference evidence="21 22" key="1">
    <citation type="submission" date="2015-04" db="EMBL/GenBank/DDBJ databases">
        <authorList>
            <person name="Syromyatnikov M.Y."/>
            <person name="Popov V.N."/>
        </authorList>
    </citation>
    <scope>NUCLEOTIDE SEQUENCE [LARGE SCALE GENOMIC DNA]</scope>
    <source>
        <strain evidence="21">WF-38-12</strain>
    </source>
</reference>
<keyword evidence="9 21" id="KW-0808">Transferase</keyword>
<comment type="catalytic activity">
    <reaction evidence="15">
        <text>L-lysyl(36)-[histone H3] + 3 S-adenosyl-L-methionine = N(6),N(6),N(6)-trimethyl-L-lysyl(36)-[histone H3] + 3 S-adenosyl-L-homocysteine + 3 H(+)</text>
        <dbReference type="Rhea" id="RHEA:60324"/>
        <dbReference type="Rhea" id="RHEA-COMP:9785"/>
        <dbReference type="Rhea" id="RHEA-COMP:15536"/>
        <dbReference type="ChEBI" id="CHEBI:15378"/>
        <dbReference type="ChEBI" id="CHEBI:29969"/>
        <dbReference type="ChEBI" id="CHEBI:57856"/>
        <dbReference type="ChEBI" id="CHEBI:59789"/>
        <dbReference type="ChEBI" id="CHEBI:61961"/>
        <dbReference type="EC" id="2.1.1.359"/>
    </reaction>
</comment>
<dbReference type="PANTHER" id="PTHR10784">
    <property type="entry name" value="TRANSLATION INITIATION FACTOR 6"/>
    <property type="match status" value="1"/>
</dbReference>
<dbReference type="InterPro" id="IPR006560">
    <property type="entry name" value="AWS_dom"/>
</dbReference>
<keyword evidence="5 16" id="KW-0963">Cytoplasm</keyword>
<evidence type="ECO:0000256" key="4">
    <source>
        <dbReference type="ARBA" id="ARBA00022454"/>
    </source>
</evidence>
<dbReference type="GO" id="GO:0005694">
    <property type="term" value="C:chromosome"/>
    <property type="evidence" value="ECO:0007669"/>
    <property type="project" value="UniProtKB-SubCell"/>
</dbReference>
<keyword evidence="16" id="KW-0597">Phosphoprotein</keyword>
<dbReference type="InterPro" id="IPR003616">
    <property type="entry name" value="Post-SET_dom"/>
</dbReference>
<keyword evidence="12" id="KW-0805">Transcription regulation</keyword>
<feature type="region of interest" description="Disordered" evidence="17">
    <location>
        <begin position="650"/>
        <end position="690"/>
    </location>
</feature>
<comment type="function">
    <text evidence="1">Histone methyltransferase that trimethylates histone H3 'Lys-36' forming H3K36me3. Involved in transcription elongation as well as in transcription repression.</text>
</comment>
<dbReference type="InterPro" id="IPR013257">
    <property type="entry name" value="SRI"/>
</dbReference>
<dbReference type="OrthoDB" id="422362at2759"/>
<comment type="PTM">
    <text evidence="16">Phosphorylation at Ser-1091 and Ser-1092 promotes nuclear export.</text>
</comment>
<feature type="region of interest" description="Disordered" evidence="17">
    <location>
        <begin position="522"/>
        <end position="603"/>
    </location>
</feature>
<dbReference type="GO" id="GO:0000054">
    <property type="term" value="P:ribosomal subunit export from nucleus"/>
    <property type="evidence" value="ECO:0007669"/>
    <property type="project" value="UniProtKB-UniRule"/>
</dbReference>
<dbReference type="InterPro" id="IPR046341">
    <property type="entry name" value="SET_dom_sf"/>
</dbReference>
<dbReference type="CDD" id="cd00201">
    <property type="entry name" value="WW"/>
    <property type="match status" value="1"/>
</dbReference>
<keyword evidence="6" id="KW-0678">Repressor</keyword>
<evidence type="ECO:0000259" key="19">
    <source>
        <dbReference type="PROSITE" id="PS50868"/>
    </source>
</evidence>
<dbReference type="GO" id="GO:0006355">
    <property type="term" value="P:regulation of DNA-templated transcription"/>
    <property type="evidence" value="ECO:0007669"/>
    <property type="project" value="InterPro"/>
</dbReference>
<evidence type="ECO:0000259" key="20">
    <source>
        <dbReference type="PROSITE" id="PS51215"/>
    </source>
</evidence>
<dbReference type="Pfam" id="PF08236">
    <property type="entry name" value="SRI"/>
    <property type="match status" value="1"/>
</dbReference>
<feature type="modified residue" description="Phosphoserine; by CK1" evidence="16">
    <location>
        <position position="1092"/>
    </location>
</feature>
<dbReference type="EMBL" id="CVMT01000005">
    <property type="protein sequence ID" value="CRG88579.1"/>
    <property type="molecule type" value="Genomic_DNA"/>
</dbReference>
<proteinExistence type="inferred from homology"/>
<keyword evidence="16" id="KW-0690">Ribosome biogenesis</keyword>
<dbReference type="PROSITE" id="PS50868">
    <property type="entry name" value="POST_SET"/>
    <property type="match status" value="1"/>
</dbReference>
<dbReference type="InterPro" id="IPR035441">
    <property type="entry name" value="TFIIS/LEDGF_dom_sf"/>
</dbReference>
<evidence type="ECO:0000256" key="6">
    <source>
        <dbReference type="ARBA" id="ARBA00022491"/>
    </source>
</evidence>
<evidence type="ECO:0000256" key="16">
    <source>
        <dbReference type="HAMAP-Rule" id="MF_03132"/>
    </source>
</evidence>
<dbReference type="Gene3D" id="3.75.10.10">
    <property type="entry name" value="L-arginine/glycine Amidinotransferase, Chain A"/>
    <property type="match status" value="1"/>
</dbReference>
<feature type="compositionally biased region" description="Basic and acidic residues" evidence="17">
    <location>
        <begin position="672"/>
        <end position="690"/>
    </location>
</feature>
<dbReference type="FunFam" id="2.170.270.10:FF:000033">
    <property type="entry name" value="Histone-lysine N-methyltransferase"/>
    <property type="match status" value="1"/>
</dbReference>
<dbReference type="GO" id="GO:0003743">
    <property type="term" value="F:translation initiation factor activity"/>
    <property type="evidence" value="ECO:0007669"/>
    <property type="project" value="UniProtKB-UniRule"/>
</dbReference>
<keyword evidence="11 16" id="KW-0648">Protein biosynthesis</keyword>
<dbReference type="Pfam" id="PF00856">
    <property type="entry name" value="SET"/>
    <property type="match status" value="1"/>
</dbReference>
<comment type="subcellular location">
    <subcellularLocation>
        <location evidence="3">Chromosome</location>
    </subcellularLocation>
    <subcellularLocation>
        <location evidence="16">Cytoplasm</location>
    </subcellularLocation>
    <subcellularLocation>
        <location evidence="16">Nucleus</location>
        <location evidence="16">Nucleolus</location>
    </subcellularLocation>
    <subcellularLocation>
        <location evidence="2">Nucleus</location>
    </subcellularLocation>
    <text evidence="16">Shuttles between cytoplasm and nucleus/nucleolus.</text>
</comment>
<evidence type="ECO:0000256" key="17">
    <source>
        <dbReference type="SAM" id="MobiDB-lite"/>
    </source>
</evidence>
<protein>
    <recommendedName>
        <fullName evidence="16">Eukaryotic translation initiation factor 6</fullName>
        <shortName evidence="16">eIF-6</shortName>
    </recommendedName>
</protein>
<dbReference type="SMART" id="SM00654">
    <property type="entry name" value="eIF6"/>
    <property type="match status" value="1"/>
</dbReference>
<dbReference type="OMA" id="HFREMID"/>
<dbReference type="CDD" id="cd00527">
    <property type="entry name" value="IF6"/>
    <property type="match status" value="1"/>
</dbReference>
<gene>
    <name evidence="16" type="primary">TIF6</name>
    <name evidence="21" type="ORF">PISL3812_05610</name>
</gene>
<dbReference type="SMART" id="SM00317">
    <property type="entry name" value="SET"/>
    <property type="match status" value="1"/>
</dbReference>
<dbReference type="GO" id="GO:0032259">
    <property type="term" value="P:methylation"/>
    <property type="evidence" value="ECO:0007669"/>
    <property type="project" value="UniProtKB-KW"/>
</dbReference>
<feature type="domain" description="Post-SET" evidence="19">
    <location>
        <begin position="324"/>
        <end position="340"/>
    </location>
</feature>
<evidence type="ECO:0000256" key="11">
    <source>
        <dbReference type="ARBA" id="ARBA00022917"/>
    </source>
</evidence>
<keyword evidence="10" id="KW-0949">S-adenosyl-L-methionine</keyword>
<feature type="modified residue" description="Phosphoserine; by CK1" evidence="16">
    <location>
        <position position="1091"/>
    </location>
</feature>
<evidence type="ECO:0000256" key="2">
    <source>
        <dbReference type="ARBA" id="ARBA00004123"/>
    </source>
</evidence>
<feature type="region of interest" description="Disordered" evidence="17">
    <location>
        <begin position="374"/>
        <end position="393"/>
    </location>
</feature>
<dbReference type="GO" id="GO:0043023">
    <property type="term" value="F:ribosomal large subunit binding"/>
    <property type="evidence" value="ECO:0007669"/>
    <property type="project" value="UniProtKB-UniRule"/>
</dbReference>
<dbReference type="STRING" id="28573.A0A0U1LZ27"/>
<dbReference type="InterPro" id="IPR017923">
    <property type="entry name" value="TFIIS_N"/>
</dbReference>
<feature type="compositionally biased region" description="Basic residues" evidence="17">
    <location>
        <begin position="548"/>
        <end position="557"/>
    </location>
</feature>
<comment type="similarity">
    <text evidence="16">Belongs to the eIF-6 family.</text>
</comment>
<dbReference type="HAMAP" id="MF_00032">
    <property type="entry name" value="eIF_6"/>
    <property type="match status" value="1"/>
</dbReference>
<dbReference type="InterPro" id="IPR001202">
    <property type="entry name" value="WW_dom"/>
</dbReference>
<dbReference type="Gene3D" id="2.170.270.10">
    <property type="entry name" value="SET domain"/>
    <property type="match status" value="1"/>
</dbReference>
<dbReference type="InterPro" id="IPR001214">
    <property type="entry name" value="SET_dom"/>
</dbReference>
<feature type="compositionally biased region" description="Basic and acidic residues" evidence="17">
    <location>
        <begin position="650"/>
        <end position="661"/>
    </location>
</feature>
<evidence type="ECO:0000256" key="12">
    <source>
        <dbReference type="ARBA" id="ARBA00023015"/>
    </source>
</evidence>
<dbReference type="Pfam" id="PF01912">
    <property type="entry name" value="eIF-6"/>
    <property type="match status" value="1"/>
</dbReference>
<dbReference type="SMART" id="SM00570">
    <property type="entry name" value="AWS"/>
    <property type="match status" value="1"/>
</dbReference>
<dbReference type="SUPFAM" id="SSF47676">
    <property type="entry name" value="Conserved domain common to transcription factors TFIIS, elongin A, CRSP70"/>
    <property type="match status" value="1"/>
</dbReference>
<evidence type="ECO:0000256" key="1">
    <source>
        <dbReference type="ARBA" id="ARBA00003901"/>
    </source>
</evidence>
<evidence type="ECO:0000256" key="13">
    <source>
        <dbReference type="ARBA" id="ARBA00023163"/>
    </source>
</evidence>
<organism evidence="21 22">
    <name type="scientific">Talaromyces islandicus</name>
    <name type="common">Penicillium islandicum</name>
    <dbReference type="NCBI Taxonomy" id="28573"/>
    <lineage>
        <taxon>Eukaryota</taxon>
        <taxon>Fungi</taxon>
        <taxon>Dikarya</taxon>
        <taxon>Ascomycota</taxon>
        <taxon>Pezizomycotina</taxon>
        <taxon>Eurotiomycetes</taxon>
        <taxon>Eurotiomycetidae</taxon>
        <taxon>Eurotiales</taxon>
        <taxon>Trichocomaceae</taxon>
        <taxon>Talaromyces</taxon>
        <taxon>Talaromyces sect. Islandici</taxon>
    </lineage>
</organism>
<evidence type="ECO:0000256" key="5">
    <source>
        <dbReference type="ARBA" id="ARBA00022490"/>
    </source>
</evidence>
<evidence type="ECO:0000256" key="7">
    <source>
        <dbReference type="ARBA" id="ARBA00022540"/>
    </source>
</evidence>